<name>A0A087CL72_9BIFI</name>
<accession>A0A087CL72</accession>
<dbReference type="AlphaFoldDB" id="A0A087CL72"/>
<gene>
    <name evidence="1" type="ORF">BPSY_2240</name>
</gene>
<comment type="caution">
    <text evidence="1">The sequence shown here is derived from an EMBL/GenBank/DDBJ whole genome shotgun (WGS) entry which is preliminary data.</text>
</comment>
<reference evidence="1 2" key="1">
    <citation type="submission" date="2014-03" db="EMBL/GenBank/DDBJ databases">
        <title>Genomics of Bifidobacteria.</title>
        <authorList>
            <person name="Ventura M."/>
            <person name="Milani C."/>
            <person name="Lugli G.A."/>
        </authorList>
    </citation>
    <scope>NUCLEOTIDE SEQUENCE [LARGE SCALE GENOMIC DNA]</scope>
    <source>
        <strain evidence="1 2">LMG 21775</strain>
    </source>
</reference>
<organism evidence="1 2">
    <name type="scientific">Bifidobacterium psychraerophilum</name>
    <dbReference type="NCBI Taxonomy" id="218140"/>
    <lineage>
        <taxon>Bacteria</taxon>
        <taxon>Bacillati</taxon>
        <taxon>Actinomycetota</taxon>
        <taxon>Actinomycetes</taxon>
        <taxon>Bifidobacteriales</taxon>
        <taxon>Bifidobacteriaceae</taxon>
        <taxon>Bifidobacterium</taxon>
    </lineage>
</organism>
<proteinExistence type="predicted"/>
<evidence type="ECO:0000313" key="1">
    <source>
        <dbReference type="EMBL" id="KFI84022.1"/>
    </source>
</evidence>
<sequence>MICHNAVPLALEHVVVVANDPVLRILVTGFAGFGADHFDWGLVYAKHCRFHSQRFWRYAENSFL</sequence>
<protein>
    <submittedName>
        <fullName evidence="1">Uncharacterized protein</fullName>
    </submittedName>
</protein>
<dbReference type="Proteomes" id="UP000029050">
    <property type="component" value="Unassembled WGS sequence"/>
</dbReference>
<evidence type="ECO:0000313" key="2">
    <source>
        <dbReference type="Proteomes" id="UP000029050"/>
    </source>
</evidence>
<dbReference type="EMBL" id="JGZI01000003">
    <property type="protein sequence ID" value="KFI84022.1"/>
    <property type="molecule type" value="Genomic_DNA"/>
</dbReference>
<keyword evidence="2" id="KW-1185">Reference proteome</keyword>